<evidence type="ECO:0000313" key="1">
    <source>
        <dbReference type="EMBL" id="KGO85490.1"/>
    </source>
</evidence>
<evidence type="ECO:0000313" key="2">
    <source>
        <dbReference type="Proteomes" id="UP000030152"/>
    </source>
</evidence>
<proteinExistence type="predicted"/>
<dbReference type="eggNOG" id="COG4430">
    <property type="taxonomic scope" value="Bacteria"/>
</dbReference>
<dbReference type="Pfam" id="PF13376">
    <property type="entry name" value="OmdA"/>
    <property type="match status" value="1"/>
</dbReference>
<sequence length="187" mass="21429">MKPTFFATETDFREWLDKNHTKETELLVGFYKTNSGKASITWPQSVNQALCYGWIDGVRKSFSEDSYTIRFTPRKPVSIWSAVNIDKMEQLQKEGLMQPAGLAAFAKRTEAKSKIYSHERTEEAVLPPDLETEFKANTAAWEYFIKQAPSYKKAVIHIIITAKQEKTIRSRFEKLVAASANGERLKN</sequence>
<organism evidence="1 2">
    <name type="scientific">Flavobacterium rivuli WB 3.3-2 = DSM 21788</name>
    <dbReference type="NCBI Taxonomy" id="1121895"/>
    <lineage>
        <taxon>Bacteria</taxon>
        <taxon>Pseudomonadati</taxon>
        <taxon>Bacteroidota</taxon>
        <taxon>Flavobacteriia</taxon>
        <taxon>Flavobacteriales</taxon>
        <taxon>Flavobacteriaceae</taxon>
        <taxon>Flavobacterium</taxon>
    </lineage>
</organism>
<accession>A0A0A2MB29</accession>
<dbReference type="OrthoDB" id="9796999at2"/>
<dbReference type="RefSeq" id="WP_020214663.1">
    <property type="nucleotide sequence ID" value="NZ_JRLX01000020.1"/>
</dbReference>
<dbReference type="Proteomes" id="UP000030152">
    <property type="component" value="Unassembled WGS sequence"/>
</dbReference>
<keyword evidence="2" id="KW-1185">Reference proteome</keyword>
<gene>
    <name evidence="1" type="ORF">Q765_15805</name>
</gene>
<dbReference type="EMBL" id="JRLX01000020">
    <property type="protein sequence ID" value="KGO85490.1"/>
    <property type="molecule type" value="Genomic_DNA"/>
</dbReference>
<name>A0A0A2MB29_9FLAO</name>
<dbReference type="STRING" id="1121895.GCA_000378485_03487"/>
<comment type="caution">
    <text evidence="1">The sequence shown here is derived from an EMBL/GenBank/DDBJ whole genome shotgun (WGS) entry which is preliminary data.</text>
</comment>
<protein>
    <submittedName>
        <fullName evidence="1">Bacteriocin-protection protein</fullName>
    </submittedName>
</protein>
<dbReference type="AlphaFoldDB" id="A0A0A2MB29"/>
<reference evidence="1 2" key="1">
    <citation type="submission" date="2013-09" db="EMBL/GenBank/DDBJ databases">
        <authorList>
            <person name="Zeng Z."/>
            <person name="Chen C."/>
        </authorList>
    </citation>
    <scope>NUCLEOTIDE SEQUENCE [LARGE SCALE GENOMIC DNA]</scope>
    <source>
        <strain evidence="1 2">WB 3.3-2</strain>
    </source>
</reference>